<comment type="catalytic activity">
    <reaction evidence="1">
        <text>Hydrolyzes single-stranded DNA or mismatched double-stranded DNA and polynucleotides, releasing free uracil.</text>
        <dbReference type="EC" id="3.2.2.27"/>
    </reaction>
</comment>
<evidence type="ECO:0000259" key="12">
    <source>
        <dbReference type="SMART" id="SM00986"/>
    </source>
</evidence>
<evidence type="ECO:0000256" key="9">
    <source>
        <dbReference type="ARBA" id="ARBA00023004"/>
    </source>
</evidence>
<evidence type="ECO:0000256" key="11">
    <source>
        <dbReference type="ARBA" id="ARBA00023204"/>
    </source>
</evidence>
<dbReference type="Gene3D" id="3.40.470.10">
    <property type="entry name" value="Uracil-DNA glycosylase-like domain"/>
    <property type="match status" value="1"/>
</dbReference>
<dbReference type="InterPro" id="IPR051536">
    <property type="entry name" value="UDG_Type-4/5"/>
</dbReference>
<evidence type="ECO:0000256" key="6">
    <source>
        <dbReference type="ARBA" id="ARBA00022723"/>
    </source>
</evidence>
<evidence type="ECO:0000256" key="5">
    <source>
        <dbReference type="ARBA" id="ARBA00022485"/>
    </source>
</evidence>
<dbReference type="SMART" id="SM00986">
    <property type="entry name" value="UDG"/>
    <property type="match status" value="1"/>
</dbReference>
<evidence type="ECO:0000256" key="7">
    <source>
        <dbReference type="ARBA" id="ARBA00022763"/>
    </source>
</evidence>
<dbReference type="AlphaFoldDB" id="A0A059FWV7"/>
<dbReference type="PANTHER" id="PTHR33693">
    <property type="entry name" value="TYPE-5 URACIL-DNA GLYCOSYLASE"/>
    <property type="match status" value="1"/>
</dbReference>
<reference evidence="13 14" key="1">
    <citation type="submission" date="2013-04" db="EMBL/GenBank/DDBJ databases">
        <title>Hyphomonas hirschiana VP5 Genome Sequencing.</title>
        <authorList>
            <person name="Lai Q."/>
            <person name="Shao Z."/>
        </authorList>
    </citation>
    <scope>NUCLEOTIDE SEQUENCE [LARGE SCALE GENOMIC DNA]</scope>
    <source>
        <strain evidence="13 14">VP5</strain>
    </source>
</reference>
<evidence type="ECO:0000313" key="13">
    <source>
        <dbReference type="EMBL" id="KCZ94976.1"/>
    </source>
</evidence>
<organism evidence="13 14">
    <name type="scientific">Hyphomonas hirschiana VP5</name>
    <dbReference type="NCBI Taxonomy" id="1280951"/>
    <lineage>
        <taxon>Bacteria</taxon>
        <taxon>Pseudomonadati</taxon>
        <taxon>Pseudomonadota</taxon>
        <taxon>Alphaproteobacteria</taxon>
        <taxon>Hyphomonadales</taxon>
        <taxon>Hyphomonadaceae</taxon>
        <taxon>Hyphomonas</taxon>
    </lineage>
</organism>
<dbReference type="InterPro" id="IPR005122">
    <property type="entry name" value="Uracil-DNA_glycosylase-like"/>
</dbReference>
<keyword evidence="9" id="KW-0408">Iron</keyword>
<keyword evidence="7" id="KW-0227">DNA damage</keyword>
<dbReference type="GO" id="GO:0051539">
    <property type="term" value="F:4 iron, 4 sulfur cluster binding"/>
    <property type="evidence" value="ECO:0007669"/>
    <property type="project" value="UniProtKB-KW"/>
</dbReference>
<dbReference type="NCBIfam" id="TIGR00758">
    <property type="entry name" value="UDG_fam4"/>
    <property type="match status" value="1"/>
</dbReference>
<dbReference type="SMART" id="SM00987">
    <property type="entry name" value="UreE_C"/>
    <property type="match status" value="1"/>
</dbReference>
<evidence type="ECO:0000256" key="10">
    <source>
        <dbReference type="ARBA" id="ARBA00023014"/>
    </source>
</evidence>
<dbReference type="GO" id="GO:0046872">
    <property type="term" value="F:metal ion binding"/>
    <property type="evidence" value="ECO:0007669"/>
    <property type="project" value="UniProtKB-KW"/>
</dbReference>
<dbReference type="EMBL" id="ARYI01000005">
    <property type="protein sequence ID" value="KCZ94976.1"/>
    <property type="molecule type" value="Genomic_DNA"/>
</dbReference>
<proteinExistence type="inferred from homology"/>
<keyword evidence="8" id="KW-0378">Hydrolase</keyword>
<keyword evidence="10" id="KW-0411">Iron-sulfur</keyword>
<dbReference type="PATRIC" id="fig|1280951.3.peg.1416"/>
<accession>A0A059FWV7</accession>
<name>A0A059FWV7_9PROT</name>
<gene>
    <name evidence="13" type="ORF">HHI_07002</name>
</gene>
<dbReference type="Pfam" id="PF03167">
    <property type="entry name" value="UDG"/>
    <property type="match status" value="1"/>
</dbReference>
<evidence type="ECO:0000256" key="3">
    <source>
        <dbReference type="ARBA" id="ARBA00012030"/>
    </source>
</evidence>
<keyword evidence="11" id="KW-0234">DNA repair</keyword>
<keyword evidence="6" id="KW-0479">Metal-binding</keyword>
<evidence type="ECO:0000256" key="2">
    <source>
        <dbReference type="ARBA" id="ARBA00006521"/>
    </source>
</evidence>
<evidence type="ECO:0000313" key="14">
    <source>
        <dbReference type="Proteomes" id="UP000025061"/>
    </source>
</evidence>
<keyword evidence="14" id="KW-1185">Reference proteome</keyword>
<comment type="similarity">
    <text evidence="2">Belongs to the uracil-DNA glycosylase (UDG) superfamily. Type 4 (UDGa) family.</text>
</comment>
<dbReference type="SUPFAM" id="SSF52141">
    <property type="entry name" value="Uracil-DNA glycosylase-like"/>
    <property type="match status" value="1"/>
</dbReference>
<protein>
    <recommendedName>
        <fullName evidence="4">Type-4 uracil-DNA glycosylase</fullName>
        <ecNumber evidence="3">3.2.2.27</ecNumber>
    </recommendedName>
</protein>
<feature type="domain" description="Uracil-DNA glycosylase-like" evidence="12">
    <location>
        <begin position="84"/>
        <end position="236"/>
    </location>
</feature>
<dbReference type="InterPro" id="IPR005273">
    <property type="entry name" value="Ura-DNA_glyco_family4"/>
</dbReference>
<dbReference type="Proteomes" id="UP000025061">
    <property type="component" value="Unassembled WGS sequence"/>
</dbReference>
<dbReference type="PANTHER" id="PTHR33693:SF1">
    <property type="entry name" value="TYPE-4 URACIL-DNA GLYCOSYLASE"/>
    <property type="match status" value="1"/>
</dbReference>
<comment type="caution">
    <text evidence="13">The sequence shown here is derived from an EMBL/GenBank/DDBJ whole genome shotgun (WGS) entry which is preliminary data.</text>
</comment>
<keyword evidence="5" id="KW-0004">4Fe-4S</keyword>
<evidence type="ECO:0000256" key="4">
    <source>
        <dbReference type="ARBA" id="ARBA00019403"/>
    </source>
</evidence>
<dbReference type="GO" id="GO:0006281">
    <property type="term" value="P:DNA repair"/>
    <property type="evidence" value="ECO:0007669"/>
    <property type="project" value="UniProtKB-KW"/>
</dbReference>
<evidence type="ECO:0000256" key="1">
    <source>
        <dbReference type="ARBA" id="ARBA00001400"/>
    </source>
</evidence>
<dbReference type="RefSeq" id="WP_011646909.1">
    <property type="nucleotide sequence ID" value="NZ_ARYI01000005.1"/>
</dbReference>
<sequence length="246" mass="26383">MGVAVDAPLVEALLAAAPALPDAPEQAQALEPAPLRKRGARTVADWVREAETIAAGCANLDELTAAAGQFSGSPLRASCENTVVYDGTPGASLLVIGEGPGAQEDRQGKPFVGKAGQLLDKMLAAIGRNRAENALITNVNYWRPPGNRSPEADELAVCRPFVDRFIEVSRPRLIVAAGGIPAVSLLGSREGIMKLRGNEYCYTTPGGYRVPLIPMLHPAYLLRRPQDKSRAWRDLLLIEKRLGELE</sequence>
<dbReference type="InterPro" id="IPR036895">
    <property type="entry name" value="Uracil-DNA_glycosylase-like_sf"/>
</dbReference>
<dbReference type="CDD" id="cd10030">
    <property type="entry name" value="UDG-F4_TTUDGA_SPO1dp_like"/>
    <property type="match status" value="1"/>
</dbReference>
<dbReference type="GO" id="GO:0004844">
    <property type="term" value="F:uracil DNA N-glycosylase activity"/>
    <property type="evidence" value="ECO:0007669"/>
    <property type="project" value="UniProtKB-EC"/>
</dbReference>
<evidence type="ECO:0000256" key="8">
    <source>
        <dbReference type="ARBA" id="ARBA00022801"/>
    </source>
</evidence>
<dbReference type="EC" id="3.2.2.27" evidence="3"/>